<gene>
    <name evidence="2" type="ORF">HINF_LOCUS10674</name>
</gene>
<evidence type="ECO:0000313" key="3">
    <source>
        <dbReference type="Proteomes" id="UP001642409"/>
    </source>
</evidence>
<reference evidence="2 3" key="1">
    <citation type="submission" date="2024-07" db="EMBL/GenBank/DDBJ databases">
        <authorList>
            <person name="Akdeniz Z."/>
        </authorList>
    </citation>
    <scope>NUCLEOTIDE SEQUENCE [LARGE SCALE GENOMIC DNA]</scope>
</reference>
<accession>A0ABP1HDW3</accession>
<dbReference type="EMBL" id="CAXDID020000023">
    <property type="protein sequence ID" value="CAL5989054.1"/>
    <property type="molecule type" value="Genomic_DNA"/>
</dbReference>
<comment type="caution">
    <text evidence="2">The sequence shown here is derived from an EMBL/GenBank/DDBJ whole genome shotgun (WGS) entry which is preliminary data.</text>
</comment>
<sequence length="395" mass="45705">MLVQLEKPIPKARVEQLMQIVQTVHQKLVTKQQQLKVNENQNQQNIQQRFEQLDRKEQFQQNISIQPNLSAKITDDNSQFVKQSILETKQLLETNIPQQQSEQSKILLLAALFTISHPQETKFALQNNIQDVYTQLKFKGSFNEFTQILEEVKTTLSHLDGRPQSQNVQKSVHFESPLNNYNPFPQVQVSQKVSQPVKDSQIEPVLQSDIISLDSSNRLSLTLPVETEEVQIISPQKKLELLKKHQEERLKKLHENKEKRNQQKQASVIENVHPQSAQQCRKPDVHKNLLLSQNANSLITESNNIQQRPKSNNTIDLNASDSINIDLNKNQVTGLSNFFAKQNQQQIKQKQTSEKNVQKYNELYQMMNEPSIDTELEKQLIRPSKIPKAEDISDF</sequence>
<evidence type="ECO:0000313" key="2">
    <source>
        <dbReference type="EMBL" id="CAL5989054.1"/>
    </source>
</evidence>
<protein>
    <submittedName>
        <fullName evidence="2">Hypothetical_protein</fullName>
    </submittedName>
</protein>
<keyword evidence="3" id="KW-1185">Reference proteome</keyword>
<organism evidence="2 3">
    <name type="scientific">Hexamita inflata</name>
    <dbReference type="NCBI Taxonomy" id="28002"/>
    <lineage>
        <taxon>Eukaryota</taxon>
        <taxon>Metamonada</taxon>
        <taxon>Diplomonadida</taxon>
        <taxon>Hexamitidae</taxon>
        <taxon>Hexamitinae</taxon>
        <taxon>Hexamita</taxon>
    </lineage>
</organism>
<evidence type="ECO:0000256" key="1">
    <source>
        <dbReference type="SAM" id="Coils"/>
    </source>
</evidence>
<feature type="coiled-coil region" evidence="1">
    <location>
        <begin position="236"/>
        <end position="267"/>
    </location>
</feature>
<proteinExistence type="predicted"/>
<keyword evidence="1" id="KW-0175">Coiled coil</keyword>
<dbReference type="Proteomes" id="UP001642409">
    <property type="component" value="Unassembled WGS sequence"/>
</dbReference>
<name>A0ABP1HDW3_9EUKA</name>